<dbReference type="Pfam" id="PF02449">
    <property type="entry name" value="Glyco_hydro_42"/>
    <property type="match status" value="1"/>
</dbReference>
<evidence type="ECO:0000313" key="14">
    <source>
        <dbReference type="Proteomes" id="UP000215596"/>
    </source>
</evidence>
<keyword evidence="9" id="KW-0862">Zinc</keyword>
<comment type="catalytic activity">
    <reaction evidence="1 6">
        <text>Hydrolysis of terminal non-reducing beta-D-galactose residues in beta-D-galactosides.</text>
        <dbReference type="EC" id="3.2.1.23"/>
    </reaction>
</comment>
<feature type="active site" description="Nucleophile" evidence="7">
    <location>
        <position position="324"/>
    </location>
</feature>
<evidence type="ECO:0000256" key="7">
    <source>
        <dbReference type="PIRSR" id="PIRSR001084-1"/>
    </source>
</evidence>
<name>A0A268EJI5_9BACL</name>
<keyword evidence="9" id="KW-0479">Metal-binding</keyword>
<dbReference type="Gene3D" id="3.40.50.880">
    <property type="match status" value="1"/>
</dbReference>
<dbReference type="InterPro" id="IPR013529">
    <property type="entry name" value="Glyco_hydro_42_N"/>
</dbReference>
<dbReference type="GO" id="GO:0006012">
    <property type="term" value="P:galactose metabolic process"/>
    <property type="evidence" value="ECO:0007669"/>
    <property type="project" value="InterPro"/>
</dbReference>
<dbReference type="InterPro" id="IPR029062">
    <property type="entry name" value="Class_I_gatase-like"/>
</dbReference>
<feature type="binding site" evidence="9">
    <location>
        <position position="170"/>
    </location>
    <ligand>
        <name>Zn(2+)</name>
        <dbReference type="ChEBI" id="CHEBI:29105"/>
    </ligand>
</feature>
<evidence type="ECO:0000256" key="5">
    <source>
        <dbReference type="ARBA" id="ARBA00023295"/>
    </source>
</evidence>
<feature type="domain" description="Beta-galactosidase C-terminal" evidence="12">
    <location>
        <begin position="635"/>
        <end position="693"/>
    </location>
</feature>
<feature type="domain" description="Beta-galactosidase trimerisation" evidence="11">
    <location>
        <begin position="414"/>
        <end position="624"/>
    </location>
</feature>
<dbReference type="Pfam" id="PF08532">
    <property type="entry name" value="Glyco_hydro_42M"/>
    <property type="match status" value="1"/>
</dbReference>
<evidence type="ECO:0000313" key="13">
    <source>
        <dbReference type="EMBL" id="PAD73234.1"/>
    </source>
</evidence>
<dbReference type="RefSeq" id="WP_095267209.1">
    <property type="nucleotide sequence ID" value="NZ_NPBY01000067.1"/>
</dbReference>
<evidence type="ECO:0000256" key="2">
    <source>
        <dbReference type="ARBA" id="ARBA00005940"/>
    </source>
</evidence>
<feature type="binding site" evidence="8">
    <location>
        <position position="332"/>
    </location>
    <ligand>
        <name>substrate</name>
    </ligand>
</feature>
<dbReference type="PIRSF" id="PIRSF001084">
    <property type="entry name" value="B-galactosidase"/>
    <property type="match status" value="1"/>
</dbReference>
<reference evidence="13 14" key="1">
    <citation type="submission" date="2017-07" db="EMBL/GenBank/DDBJ databases">
        <title>Isolation and whole genome analysis of endospore-forming bacteria from heroin.</title>
        <authorList>
            <person name="Kalinowski J."/>
            <person name="Ahrens B."/>
            <person name="Al-Dilaimi A."/>
            <person name="Winkler A."/>
            <person name="Wibberg D."/>
            <person name="Schleenbecker U."/>
            <person name="Ruckert C."/>
            <person name="Wolfel R."/>
            <person name="Grass G."/>
        </authorList>
    </citation>
    <scope>NUCLEOTIDE SEQUENCE [LARGE SCALE GENOMIC DNA]</scope>
    <source>
        <strain evidence="13 14">7537-G1</strain>
    </source>
</reference>
<keyword evidence="5 6" id="KW-0326">Glycosidase</keyword>
<feature type="binding site" evidence="9">
    <location>
        <position position="165"/>
    </location>
    <ligand>
        <name>Zn(2+)</name>
        <dbReference type="ChEBI" id="CHEBI:29105"/>
    </ligand>
</feature>
<dbReference type="PANTHER" id="PTHR36447:SF1">
    <property type="entry name" value="BETA-GALACTOSIDASE GANA"/>
    <property type="match status" value="1"/>
</dbReference>
<dbReference type="GO" id="GO:0009341">
    <property type="term" value="C:beta-galactosidase complex"/>
    <property type="evidence" value="ECO:0007669"/>
    <property type="project" value="InterPro"/>
</dbReference>
<dbReference type="InterPro" id="IPR017853">
    <property type="entry name" value="GH"/>
</dbReference>
<dbReference type="SUPFAM" id="SSF52317">
    <property type="entry name" value="Class I glutamine amidotransferase-like"/>
    <property type="match status" value="1"/>
</dbReference>
<evidence type="ECO:0000256" key="1">
    <source>
        <dbReference type="ARBA" id="ARBA00001412"/>
    </source>
</evidence>
<dbReference type="GO" id="GO:0004565">
    <property type="term" value="F:beta-galactosidase activity"/>
    <property type="evidence" value="ECO:0007669"/>
    <property type="project" value="UniProtKB-EC"/>
</dbReference>
<accession>A0A268EJI5</accession>
<dbReference type="InterPro" id="IPR013738">
    <property type="entry name" value="Beta_galactosidase_Trimer"/>
</dbReference>
<feature type="active site" description="Proton donor" evidence="7">
    <location>
        <position position="160"/>
    </location>
</feature>
<dbReference type="InterPro" id="IPR013739">
    <property type="entry name" value="Beta_galactosidase_C"/>
</dbReference>
<keyword evidence="4 6" id="KW-0378">Hydrolase</keyword>
<feature type="binding site" evidence="9">
    <location>
        <position position="125"/>
    </location>
    <ligand>
        <name>Zn(2+)</name>
        <dbReference type="ChEBI" id="CHEBI:29105"/>
    </ligand>
</feature>
<dbReference type="PANTHER" id="PTHR36447">
    <property type="entry name" value="BETA-GALACTOSIDASE GANA"/>
    <property type="match status" value="1"/>
</dbReference>
<dbReference type="OrthoDB" id="9800974at2"/>
<dbReference type="CDD" id="cd03143">
    <property type="entry name" value="A4_beta-galactosidase_middle_domain"/>
    <property type="match status" value="1"/>
</dbReference>
<dbReference type="EC" id="3.2.1.23" evidence="3 6"/>
<evidence type="ECO:0000259" key="12">
    <source>
        <dbReference type="Pfam" id="PF08533"/>
    </source>
</evidence>
<comment type="caution">
    <text evidence="13">The sequence shown here is derived from an EMBL/GenBank/DDBJ whole genome shotgun (WGS) entry which is preliminary data.</text>
</comment>
<feature type="binding site" evidence="9">
    <location>
        <position position="167"/>
    </location>
    <ligand>
        <name>Zn(2+)</name>
        <dbReference type="ChEBI" id="CHEBI:29105"/>
    </ligand>
</feature>
<sequence length="701" mass="80373">MSTQFRFSSFHPAVTGLLHGGDYNPDQWLAYPDIIQEDYRLMKLANCNAFTLNVFGWSAIEPEEGRYEFGWLDQMMDNLAERGIQVILATPSGARPAWMSAKYPEVLRVQSNRRRNLHGHRHNHCLTSPVYREKTREINRRLAERYKDHPALILWHISNEFSGDCHCDLCQEAFRQWLKRKYGTLEKLNHAWWTGFWSHTFTDWTQIESPAPHGEDQVHGHNLDWKRFVTDQTIDFYRNEIAPLRDITPNVPVTTNFMGDYPHMGPYIGLNYAKFGKEVDVVSWDSYPTWHHDAQSTADLAADVAFVHDIYRSMKEGQPFLVMENTPSLVNWQQVNKTKRPGMHALSAVQSLAHGADAILYFQWRKGRGASEKFHGAVVGHSGHEHTRVFREVAELGDILRRLGDIQGTSVKPEVAVIYDWENQWAMDDAQALKPREKRYIETCQAHYKAFWKRGIPVDIIDMDNDFSSYKLVIAPMLYMIRPGVAERLEQFVQKGGTLVATYWSGIVDESDLTFLGGFPGPLRSLLGIWAEEIDTLYDSDQNSIRLTSEALGLDGTYEASEYCEVIHAETAEVLAAYASDYYEGMPALTVNTFGRGQAYYIASRNEDRFHQDFYDRLAQQLGIRAVLDAALPDGVNVQMRSDGESEYVFIMNFSEVSQRVNLPEHGYEDVLGQQPVAGELILPKYGFAVLRRQAIRYNRA</sequence>
<dbReference type="Gene3D" id="3.20.20.80">
    <property type="entry name" value="Glycosidases"/>
    <property type="match status" value="1"/>
</dbReference>
<evidence type="ECO:0000256" key="6">
    <source>
        <dbReference type="PIRNR" id="PIRNR001084"/>
    </source>
</evidence>
<evidence type="ECO:0000259" key="10">
    <source>
        <dbReference type="Pfam" id="PF02449"/>
    </source>
</evidence>
<dbReference type="Pfam" id="PF08533">
    <property type="entry name" value="Glyco_hydro_42C"/>
    <property type="match status" value="1"/>
</dbReference>
<dbReference type="InterPro" id="IPR013780">
    <property type="entry name" value="Glyco_hydro_b"/>
</dbReference>
<proteinExistence type="inferred from homology"/>
<organism evidence="13 14">
    <name type="scientific">Paenibacillus campinasensis</name>
    <dbReference type="NCBI Taxonomy" id="66347"/>
    <lineage>
        <taxon>Bacteria</taxon>
        <taxon>Bacillati</taxon>
        <taxon>Bacillota</taxon>
        <taxon>Bacilli</taxon>
        <taxon>Bacillales</taxon>
        <taxon>Paenibacillaceae</taxon>
        <taxon>Paenibacillus</taxon>
    </lineage>
</organism>
<feature type="binding site" evidence="8">
    <location>
        <position position="159"/>
    </location>
    <ligand>
        <name>substrate</name>
    </ligand>
</feature>
<gene>
    <name evidence="13" type="ORF">CHH67_20305</name>
</gene>
<evidence type="ECO:0000256" key="9">
    <source>
        <dbReference type="PIRSR" id="PIRSR001084-3"/>
    </source>
</evidence>
<dbReference type="GO" id="GO:0046872">
    <property type="term" value="F:metal ion binding"/>
    <property type="evidence" value="ECO:0007669"/>
    <property type="project" value="UniProtKB-KW"/>
</dbReference>
<dbReference type="Gene3D" id="2.60.40.1180">
    <property type="entry name" value="Golgi alpha-mannosidase II"/>
    <property type="match status" value="1"/>
</dbReference>
<evidence type="ECO:0000256" key="8">
    <source>
        <dbReference type="PIRSR" id="PIRSR001084-2"/>
    </source>
</evidence>
<dbReference type="SUPFAM" id="SSF51445">
    <property type="entry name" value="(Trans)glycosidases"/>
    <property type="match status" value="1"/>
</dbReference>
<evidence type="ECO:0000256" key="3">
    <source>
        <dbReference type="ARBA" id="ARBA00012756"/>
    </source>
</evidence>
<protein>
    <recommendedName>
        <fullName evidence="3 6">Beta-galactosidase</fullName>
        <shortName evidence="6">Beta-gal</shortName>
        <ecNumber evidence="3 6">3.2.1.23</ecNumber>
    </recommendedName>
</protein>
<comment type="similarity">
    <text evidence="2 6">Belongs to the glycosyl hydrolase 42 family.</text>
</comment>
<feature type="binding site" evidence="8">
    <location>
        <position position="121"/>
    </location>
    <ligand>
        <name>substrate</name>
    </ligand>
</feature>
<dbReference type="InterPro" id="IPR003476">
    <property type="entry name" value="Glyco_hydro_42"/>
</dbReference>
<dbReference type="AlphaFoldDB" id="A0A268EJI5"/>
<evidence type="ECO:0000259" key="11">
    <source>
        <dbReference type="Pfam" id="PF08532"/>
    </source>
</evidence>
<dbReference type="Proteomes" id="UP000215596">
    <property type="component" value="Unassembled WGS sequence"/>
</dbReference>
<feature type="domain" description="Glycoside hydrolase family 42 N-terminal" evidence="10">
    <location>
        <begin position="22"/>
        <end position="402"/>
    </location>
</feature>
<dbReference type="EMBL" id="NPBY01000067">
    <property type="protein sequence ID" value="PAD73234.1"/>
    <property type="molecule type" value="Genomic_DNA"/>
</dbReference>
<evidence type="ECO:0000256" key="4">
    <source>
        <dbReference type="ARBA" id="ARBA00022801"/>
    </source>
</evidence>